<feature type="chain" id="PRO_5046042941" evidence="1">
    <location>
        <begin position="26"/>
        <end position="306"/>
    </location>
</feature>
<name>A0ABV1Y130_9ACTN</name>
<dbReference type="PANTHER" id="PTHR10837">
    <property type="entry name" value="PEPTIDYLARGININE DEIMINASE"/>
    <property type="match status" value="1"/>
</dbReference>
<keyword evidence="4" id="KW-1185">Reference proteome</keyword>
<evidence type="ECO:0000259" key="2">
    <source>
        <dbReference type="Pfam" id="PF03068"/>
    </source>
</evidence>
<organism evidence="3 4">
    <name type="scientific">Streptomyces lanatus</name>
    <dbReference type="NCBI Taxonomy" id="66900"/>
    <lineage>
        <taxon>Bacteria</taxon>
        <taxon>Bacillati</taxon>
        <taxon>Actinomycetota</taxon>
        <taxon>Actinomycetes</taxon>
        <taxon>Kitasatosporales</taxon>
        <taxon>Streptomycetaceae</taxon>
        <taxon>Streptomyces</taxon>
    </lineage>
</organism>
<feature type="domain" description="Protein-arginine deiminase C-terminal" evidence="2">
    <location>
        <begin position="219"/>
        <end position="303"/>
    </location>
</feature>
<feature type="signal peptide" evidence="1">
    <location>
        <begin position="1"/>
        <end position="25"/>
    </location>
</feature>
<dbReference type="PANTHER" id="PTHR10837:SF8">
    <property type="entry name" value="PROTEIN-ARGININE DEIMINASE"/>
    <property type="match status" value="1"/>
</dbReference>
<dbReference type="EMBL" id="JBEPFB010000018">
    <property type="protein sequence ID" value="MER7377350.1"/>
    <property type="molecule type" value="Genomic_DNA"/>
</dbReference>
<evidence type="ECO:0000256" key="1">
    <source>
        <dbReference type="SAM" id="SignalP"/>
    </source>
</evidence>
<keyword evidence="1" id="KW-0732">Signal</keyword>
<proteinExistence type="predicted"/>
<feature type="domain" description="Protein-arginine deiminase C-terminal" evidence="2">
    <location>
        <begin position="87"/>
        <end position="203"/>
    </location>
</feature>
<sequence>MNRARARTATALAIALAVVSGTASAATAAGTGAVRADIRADVNRDGAVDVTGESDVAGKTAWCSGRGAIFLPNLGDRQRRCKTRTPDGRWLSNARLQACNDAQGNVVRAPEYLGQQAQDPLVLETGWLGIGHVDEFVQFLPADTPRGWKIGVADPEGGLALLRKAQRDGHGHTKVFSIPRSSADGRVPTIDQALSDRQLLKDKGGFAGFPGQRPAPAQDRPVGAYHPGAVNGVALTPTTYLAPKQWGPVIGGKDILAEAVTRAYAKAGMRVRYLDDWRTHHVFGGEVHCGTNTIRAAGTPWWNSPK</sequence>
<dbReference type="Pfam" id="PF03068">
    <property type="entry name" value="PAD"/>
    <property type="match status" value="2"/>
</dbReference>
<evidence type="ECO:0000313" key="4">
    <source>
        <dbReference type="Proteomes" id="UP001486207"/>
    </source>
</evidence>
<dbReference type="SUPFAM" id="SSF110083">
    <property type="entry name" value="Peptidylarginine deiminase Pad4, middle domain"/>
    <property type="match status" value="1"/>
</dbReference>
<dbReference type="InterPro" id="IPR013530">
    <property type="entry name" value="PAD_C"/>
</dbReference>
<dbReference type="InterPro" id="IPR004303">
    <property type="entry name" value="PAD"/>
</dbReference>
<dbReference type="Proteomes" id="UP001486207">
    <property type="component" value="Unassembled WGS sequence"/>
</dbReference>
<accession>A0ABV1Y130</accession>
<gene>
    <name evidence="3" type="ORF">ABT384_32460</name>
</gene>
<dbReference type="SUPFAM" id="SSF55909">
    <property type="entry name" value="Pentein"/>
    <property type="match status" value="1"/>
</dbReference>
<dbReference type="RefSeq" id="WP_229912270.1">
    <property type="nucleotide sequence ID" value="NZ_JBEPFB010000018.1"/>
</dbReference>
<dbReference type="Gene3D" id="3.75.10.10">
    <property type="entry name" value="L-arginine/glycine Amidinotransferase, Chain A"/>
    <property type="match status" value="2"/>
</dbReference>
<protein>
    <submittedName>
        <fullName evidence="3">Protein-arginine deiminase domain-containing protein</fullName>
    </submittedName>
</protein>
<reference evidence="3 4" key="1">
    <citation type="submission" date="2024-06" db="EMBL/GenBank/DDBJ databases">
        <title>The Natural Products Discovery Center: Release of the First 8490 Sequenced Strains for Exploring Actinobacteria Biosynthetic Diversity.</title>
        <authorList>
            <person name="Kalkreuter E."/>
            <person name="Kautsar S.A."/>
            <person name="Yang D."/>
            <person name="Bader C.D."/>
            <person name="Teijaro C.N."/>
            <person name="Fluegel L."/>
            <person name="Davis C.M."/>
            <person name="Simpson J.R."/>
            <person name="Lauterbach L."/>
            <person name="Steele A.D."/>
            <person name="Gui C."/>
            <person name="Meng S."/>
            <person name="Li G."/>
            <person name="Viehrig K."/>
            <person name="Ye F."/>
            <person name="Su P."/>
            <person name="Kiefer A.F."/>
            <person name="Nichols A."/>
            <person name="Cepeda A.J."/>
            <person name="Yan W."/>
            <person name="Fan B."/>
            <person name="Jiang Y."/>
            <person name="Adhikari A."/>
            <person name="Zheng C.-J."/>
            <person name="Schuster L."/>
            <person name="Cowan T.M."/>
            <person name="Smanski M.J."/>
            <person name="Chevrette M.G."/>
            <person name="De Carvalho L.P.S."/>
            <person name="Shen B."/>
        </authorList>
    </citation>
    <scope>NUCLEOTIDE SEQUENCE [LARGE SCALE GENOMIC DNA]</scope>
    <source>
        <strain evidence="3 4">NPDC000155</strain>
    </source>
</reference>
<evidence type="ECO:0000313" key="3">
    <source>
        <dbReference type="EMBL" id="MER7377350.1"/>
    </source>
</evidence>
<comment type="caution">
    <text evidence="3">The sequence shown here is derived from an EMBL/GenBank/DDBJ whole genome shotgun (WGS) entry which is preliminary data.</text>
</comment>
<dbReference type="InterPro" id="IPR036556">
    <property type="entry name" value="PAD_central_sf"/>
</dbReference>